<dbReference type="EMBL" id="FXYH01000002">
    <property type="protein sequence ID" value="SMX36480.1"/>
    <property type="molecule type" value="Genomic_DNA"/>
</dbReference>
<dbReference type="InterPro" id="IPR029033">
    <property type="entry name" value="His_PPase_superfam"/>
</dbReference>
<evidence type="ECO:0008006" key="4">
    <source>
        <dbReference type="Google" id="ProtNLM"/>
    </source>
</evidence>
<dbReference type="SUPFAM" id="SSF53254">
    <property type="entry name" value="Phosphoglycerate mutase-like"/>
    <property type="match status" value="1"/>
</dbReference>
<dbReference type="RefSeq" id="WP_097803345.1">
    <property type="nucleotide sequence ID" value="NZ_FXYH01000002.1"/>
</dbReference>
<dbReference type="InterPro" id="IPR013078">
    <property type="entry name" value="His_Pase_superF_clade-1"/>
</dbReference>
<reference evidence="2 3" key="1">
    <citation type="submission" date="2017-05" db="EMBL/GenBank/DDBJ databases">
        <authorList>
            <person name="Song R."/>
            <person name="Chenine A.L."/>
            <person name="Ruprecht R.M."/>
        </authorList>
    </citation>
    <scope>NUCLEOTIDE SEQUENCE [LARGE SCALE GENOMIC DNA]</scope>
    <source>
        <strain evidence="2 3">CECT 8663</strain>
    </source>
</reference>
<protein>
    <recommendedName>
        <fullName evidence="4">Histidine phosphatase superfamily (Branch 1)</fullName>
    </recommendedName>
</protein>
<feature type="chain" id="PRO_5012669614" description="Histidine phosphatase superfamily (Branch 1)" evidence="1">
    <location>
        <begin position="24"/>
        <end position="161"/>
    </location>
</feature>
<evidence type="ECO:0000313" key="2">
    <source>
        <dbReference type="EMBL" id="SMX36480.1"/>
    </source>
</evidence>
<dbReference type="PROSITE" id="PS51257">
    <property type="entry name" value="PROKAR_LIPOPROTEIN"/>
    <property type="match status" value="1"/>
</dbReference>
<dbReference type="Gene3D" id="3.40.50.1240">
    <property type="entry name" value="Phosphoglycerate mutase-like"/>
    <property type="match status" value="1"/>
</dbReference>
<dbReference type="Pfam" id="PF00300">
    <property type="entry name" value="His_Phos_1"/>
    <property type="match status" value="1"/>
</dbReference>
<evidence type="ECO:0000313" key="3">
    <source>
        <dbReference type="Proteomes" id="UP000220836"/>
    </source>
</evidence>
<keyword evidence="1" id="KW-0732">Signal</keyword>
<dbReference type="AlphaFoldDB" id="A0A238K0R5"/>
<proteinExistence type="predicted"/>
<name>A0A238K0R5_9RHOB</name>
<sequence>MFRRYFLISSLLAVAACSGPQGAFSLAPNSTLIVVRHADRDGDDLSAKGKIRSRDLVHALNGMPLDAIISPGIKRNMDTAAPLATARNLPVQNLPSEMPTSGLIAASAGRSVIWIGNKGNLKAIWKDLRLSNPPPLEYGDLHIIRSDAGGAVSIERRHFGG</sequence>
<evidence type="ECO:0000256" key="1">
    <source>
        <dbReference type="SAM" id="SignalP"/>
    </source>
</evidence>
<keyword evidence="3" id="KW-1185">Reference proteome</keyword>
<gene>
    <name evidence="2" type="ORF">PEV8663_00822</name>
</gene>
<accession>A0A238K0R5</accession>
<dbReference type="OrthoDB" id="7864639at2"/>
<organism evidence="2 3">
    <name type="scientific">Pelagimonas varians</name>
    <dbReference type="NCBI Taxonomy" id="696760"/>
    <lineage>
        <taxon>Bacteria</taxon>
        <taxon>Pseudomonadati</taxon>
        <taxon>Pseudomonadota</taxon>
        <taxon>Alphaproteobacteria</taxon>
        <taxon>Rhodobacterales</taxon>
        <taxon>Roseobacteraceae</taxon>
        <taxon>Pelagimonas</taxon>
    </lineage>
</organism>
<dbReference type="Proteomes" id="UP000220836">
    <property type="component" value="Unassembled WGS sequence"/>
</dbReference>
<feature type="signal peptide" evidence="1">
    <location>
        <begin position="1"/>
        <end position="23"/>
    </location>
</feature>